<keyword evidence="2" id="KW-1185">Reference proteome</keyword>
<protein>
    <submittedName>
        <fullName evidence="1">Uncharacterized protein</fullName>
    </submittedName>
</protein>
<dbReference type="AlphaFoldDB" id="A0AAV5U195"/>
<name>A0AAV5U195_9BILA</name>
<organism evidence="1 2">
    <name type="scientific">Pristionchus entomophagus</name>
    <dbReference type="NCBI Taxonomy" id="358040"/>
    <lineage>
        <taxon>Eukaryota</taxon>
        <taxon>Metazoa</taxon>
        <taxon>Ecdysozoa</taxon>
        <taxon>Nematoda</taxon>
        <taxon>Chromadorea</taxon>
        <taxon>Rhabditida</taxon>
        <taxon>Rhabditina</taxon>
        <taxon>Diplogasteromorpha</taxon>
        <taxon>Diplogasteroidea</taxon>
        <taxon>Neodiplogasteridae</taxon>
        <taxon>Pristionchus</taxon>
    </lineage>
</organism>
<gene>
    <name evidence="1" type="ORF">PENTCL1PPCAC_22793</name>
</gene>
<feature type="non-terminal residue" evidence="1">
    <location>
        <position position="1"/>
    </location>
</feature>
<reference evidence="1" key="1">
    <citation type="submission" date="2023-10" db="EMBL/GenBank/DDBJ databases">
        <title>Genome assembly of Pristionchus species.</title>
        <authorList>
            <person name="Yoshida K."/>
            <person name="Sommer R.J."/>
        </authorList>
    </citation>
    <scope>NUCLEOTIDE SEQUENCE</scope>
    <source>
        <strain evidence="1">RS0144</strain>
    </source>
</reference>
<comment type="caution">
    <text evidence="1">The sequence shown here is derived from an EMBL/GenBank/DDBJ whole genome shotgun (WGS) entry which is preliminary data.</text>
</comment>
<sequence length="204" mass="21487">KSQCLSTITKDLSVLARCDLTSGLLLRLLLDVNGSLSGLGNNVILLGENNLHVAGRRHVRINSAVGSVCASAHLSSTLDLDVINDEMVDIESLVLGIALSVSEQLKHVVARLHWPTSLGGLECLALSLSANSAVELAEGDDLLLLHHIGEVTLSSLKGHASDSGSDLTGVLEVNTEIRPLGFARLRAVLGLSGIMNLRHCRGLP</sequence>
<dbReference type="EMBL" id="BTSX01000005">
    <property type="protein sequence ID" value="GMT00619.1"/>
    <property type="molecule type" value="Genomic_DNA"/>
</dbReference>
<feature type="non-terminal residue" evidence="1">
    <location>
        <position position="204"/>
    </location>
</feature>
<proteinExistence type="predicted"/>
<accession>A0AAV5U195</accession>
<dbReference type="Proteomes" id="UP001432027">
    <property type="component" value="Unassembled WGS sequence"/>
</dbReference>
<evidence type="ECO:0000313" key="1">
    <source>
        <dbReference type="EMBL" id="GMT00619.1"/>
    </source>
</evidence>
<evidence type="ECO:0000313" key="2">
    <source>
        <dbReference type="Proteomes" id="UP001432027"/>
    </source>
</evidence>